<dbReference type="RefSeq" id="WP_066080533.1">
    <property type="nucleotide sequence ID" value="NZ_FRDK01000012.1"/>
</dbReference>
<dbReference type="OrthoDB" id="1353854at2"/>
<organism evidence="1 2">
    <name type="scientific">Flavobacterium fryxellicola</name>
    <dbReference type="NCBI Taxonomy" id="249352"/>
    <lineage>
        <taxon>Bacteria</taxon>
        <taxon>Pseudomonadati</taxon>
        <taxon>Bacteroidota</taxon>
        <taxon>Flavobacteriia</taxon>
        <taxon>Flavobacteriales</taxon>
        <taxon>Flavobacteriaceae</taxon>
        <taxon>Flavobacterium</taxon>
    </lineage>
</organism>
<dbReference type="AlphaFoldDB" id="A0A167XAK0"/>
<keyword evidence="2" id="KW-1185">Reference proteome</keyword>
<accession>A0A167XAK0</accession>
<dbReference type="STRING" id="249352.SAMN05444395_11213"/>
<dbReference type="Proteomes" id="UP000077164">
    <property type="component" value="Unassembled WGS sequence"/>
</dbReference>
<evidence type="ECO:0000313" key="2">
    <source>
        <dbReference type="Proteomes" id="UP000077164"/>
    </source>
</evidence>
<proteinExistence type="predicted"/>
<dbReference type="EMBL" id="LVJE01000013">
    <property type="protein sequence ID" value="OAB28165.1"/>
    <property type="molecule type" value="Genomic_DNA"/>
</dbReference>
<sequence>MIAFSVTSFAAEKGANKAEVGNYPFLKSQVNQDLVGTCYVTISAYDEEGNKVKTWVLQFNNVESAADCNQIGGMVEKALTSL</sequence>
<reference evidence="1 2" key="1">
    <citation type="submission" date="2016-03" db="EMBL/GenBank/DDBJ databases">
        <title>Draft genome sequence of Flavobacterium fryxellicola DSM 16209.</title>
        <authorList>
            <person name="Shin S.-K."/>
            <person name="Yi H."/>
        </authorList>
    </citation>
    <scope>NUCLEOTIDE SEQUENCE [LARGE SCALE GENOMIC DNA]</scope>
    <source>
        <strain evidence="1 2">DSM 16209</strain>
    </source>
</reference>
<evidence type="ECO:0000313" key="1">
    <source>
        <dbReference type="EMBL" id="OAB28165.1"/>
    </source>
</evidence>
<comment type="caution">
    <text evidence="1">The sequence shown here is derived from an EMBL/GenBank/DDBJ whole genome shotgun (WGS) entry which is preliminary data.</text>
</comment>
<protein>
    <submittedName>
        <fullName evidence="1">Uncharacterized protein</fullName>
    </submittedName>
</protein>
<name>A0A167XAK0_9FLAO</name>
<gene>
    <name evidence="1" type="ORF">FBFR_10010</name>
</gene>